<dbReference type="InterPro" id="IPR036545">
    <property type="entry name" value="Cyt_c_oxidase_su5A/6_sf"/>
</dbReference>
<evidence type="ECO:0000256" key="2">
    <source>
        <dbReference type="ARBA" id="ARBA00004673"/>
    </source>
</evidence>
<evidence type="ECO:0000313" key="15">
    <source>
        <dbReference type="Proteomes" id="UP001151699"/>
    </source>
</evidence>
<keyword evidence="9 13" id="KW-0408">Iron</keyword>
<dbReference type="SUPFAM" id="SSF48479">
    <property type="entry name" value="Cytochrome c oxidase subunit E"/>
    <property type="match status" value="1"/>
</dbReference>
<evidence type="ECO:0000256" key="8">
    <source>
        <dbReference type="ARBA" id="ARBA00022946"/>
    </source>
</evidence>
<dbReference type="OrthoDB" id="5778907at2759"/>
<evidence type="ECO:0000256" key="3">
    <source>
        <dbReference type="ARBA" id="ARBA00007972"/>
    </source>
</evidence>
<dbReference type="PANTHER" id="PTHR14200:SF11">
    <property type="entry name" value="CYTOCHROME C OXIDASE SUBUNIT 5A, MITOCHONDRIAL"/>
    <property type="match status" value="1"/>
</dbReference>
<evidence type="ECO:0000256" key="6">
    <source>
        <dbReference type="ARBA" id="ARBA00022723"/>
    </source>
</evidence>
<evidence type="ECO:0000256" key="12">
    <source>
        <dbReference type="ARBA" id="ARBA00031049"/>
    </source>
</evidence>
<evidence type="ECO:0000256" key="11">
    <source>
        <dbReference type="ARBA" id="ARBA00023136"/>
    </source>
</evidence>
<evidence type="ECO:0000256" key="13">
    <source>
        <dbReference type="RuleBase" id="RU368103"/>
    </source>
</evidence>
<dbReference type="GO" id="GO:0045277">
    <property type="term" value="C:respiratory chain complex IV"/>
    <property type="evidence" value="ECO:0007669"/>
    <property type="project" value="UniProtKB-UniRule"/>
</dbReference>
<dbReference type="EMBL" id="WJQU01000002">
    <property type="protein sequence ID" value="KAJ6643482.1"/>
    <property type="molecule type" value="Genomic_DNA"/>
</dbReference>
<keyword evidence="11 13" id="KW-0472">Membrane</keyword>
<organism evidence="14 15">
    <name type="scientific">Pseudolycoriella hygida</name>
    <dbReference type="NCBI Taxonomy" id="35572"/>
    <lineage>
        <taxon>Eukaryota</taxon>
        <taxon>Metazoa</taxon>
        <taxon>Ecdysozoa</taxon>
        <taxon>Arthropoda</taxon>
        <taxon>Hexapoda</taxon>
        <taxon>Insecta</taxon>
        <taxon>Pterygota</taxon>
        <taxon>Neoptera</taxon>
        <taxon>Endopterygota</taxon>
        <taxon>Diptera</taxon>
        <taxon>Nematocera</taxon>
        <taxon>Sciaroidea</taxon>
        <taxon>Sciaridae</taxon>
        <taxon>Pseudolycoriella</taxon>
    </lineage>
</organism>
<dbReference type="GO" id="GO:0006123">
    <property type="term" value="P:mitochondrial electron transport, cytochrome c to oxygen"/>
    <property type="evidence" value="ECO:0007669"/>
    <property type="project" value="UniProtKB-UniRule"/>
</dbReference>
<evidence type="ECO:0000256" key="1">
    <source>
        <dbReference type="ARBA" id="ARBA00004443"/>
    </source>
</evidence>
<evidence type="ECO:0000256" key="7">
    <source>
        <dbReference type="ARBA" id="ARBA00022792"/>
    </source>
</evidence>
<comment type="subunit">
    <text evidence="13">Component of the cytochrome c oxidase (complex IV, CIV), a multisubunit enzyme composed of a catalytic core of 3 subunits and several supernumerary subunits. The complex exists as a monomer or a dimer and forms supercomplexes (SCs) in the inner mitochondrial membrane with ubiquinol-cytochrome c oxidoreductase (cytochrome b-c1 complex, complex III, CIII).</text>
</comment>
<evidence type="ECO:0000256" key="9">
    <source>
        <dbReference type="ARBA" id="ARBA00023004"/>
    </source>
</evidence>
<sequence length="135" mass="15351">MLRTAAGQICKLMRPQLIQARAIATTPKRFSHGGEPDIHSDSFDDSYVQFFSKPDIDGWLVRKAALHACRRINDYALAIRWLEGCRNKCGDKKDEIYPWLLQEIQPTLKELGVLTPEEMGYGAPELALKSVFDRT</sequence>
<protein>
    <recommendedName>
        <fullName evidence="4 13">Cytochrome c oxidase subunit 5A, mitochondrial</fullName>
    </recommendedName>
    <alternativeName>
        <fullName evidence="12 13">Cytochrome c oxidase polypeptide Va</fullName>
    </alternativeName>
</protein>
<keyword evidence="5 13" id="KW-0349">Heme</keyword>
<dbReference type="Proteomes" id="UP001151699">
    <property type="component" value="Chromosome B"/>
</dbReference>
<dbReference type="PANTHER" id="PTHR14200">
    <property type="entry name" value="CYTOCHROME C OXIDASE POLYPEPTIDE"/>
    <property type="match status" value="1"/>
</dbReference>
<keyword evidence="15" id="KW-1185">Reference proteome</keyword>
<dbReference type="CDD" id="cd00923">
    <property type="entry name" value="Cyt_c_Oxidase_Va"/>
    <property type="match status" value="1"/>
</dbReference>
<reference evidence="14" key="1">
    <citation type="submission" date="2022-07" db="EMBL/GenBank/DDBJ databases">
        <authorList>
            <person name="Trinca V."/>
            <person name="Uliana J.V.C."/>
            <person name="Torres T.T."/>
            <person name="Ward R.J."/>
            <person name="Monesi N."/>
        </authorList>
    </citation>
    <scope>NUCLEOTIDE SEQUENCE</scope>
    <source>
        <strain evidence="14">HSMRA1968</strain>
        <tissue evidence="14">Whole embryos</tissue>
    </source>
</reference>
<proteinExistence type="inferred from homology"/>
<dbReference type="InterPro" id="IPR003204">
    <property type="entry name" value="Cyt_c_oxidase_su5A/6"/>
</dbReference>
<evidence type="ECO:0000256" key="10">
    <source>
        <dbReference type="ARBA" id="ARBA00023128"/>
    </source>
</evidence>
<dbReference type="GO" id="GO:0005743">
    <property type="term" value="C:mitochondrial inner membrane"/>
    <property type="evidence" value="ECO:0007669"/>
    <property type="project" value="UniProtKB-SubCell"/>
</dbReference>
<keyword evidence="6 13" id="KW-0479">Metal-binding</keyword>
<evidence type="ECO:0000256" key="5">
    <source>
        <dbReference type="ARBA" id="ARBA00022617"/>
    </source>
</evidence>
<dbReference type="Gene3D" id="1.25.40.40">
    <property type="entry name" value="Cytochrome c oxidase, subunit Va/VI"/>
    <property type="match status" value="1"/>
</dbReference>
<keyword evidence="7 13" id="KW-0999">Mitochondrion inner membrane</keyword>
<comment type="caution">
    <text evidence="14">The sequence shown here is derived from an EMBL/GenBank/DDBJ whole genome shotgun (WGS) entry which is preliminary data.</text>
</comment>
<dbReference type="AlphaFoldDB" id="A0A9Q0S302"/>
<feature type="non-terminal residue" evidence="14">
    <location>
        <position position="135"/>
    </location>
</feature>
<evidence type="ECO:0000313" key="14">
    <source>
        <dbReference type="EMBL" id="KAJ6643482.1"/>
    </source>
</evidence>
<comment type="function">
    <text evidence="13">Component of the cytochrome c oxidase, the last enzyme in the mitochondrial electron transport chain which drives oxidative phosphorylation. The respiratory chain contains 3 multisubunit complexes succinate dehydrogenase (complex II, CII), ubiquinol-cytochrome c oxidoreductase (cytochrome b-c1 complex, complex III, CIII) and cytochrome c oxidase (complex IV, CIV), that cooperate to transfer electrons derived from NADH and succinate to molecular oxygen, creating an electrochemical gradient over the inner membrane that drives transmembrane transport and the ATP synthase. Cytochrome c oxidase is the component of the respiratory chain that catalyzes the reduction of oxygen to water. Electrons originating from reduced cytochrome c in the intermembrane space (IMS) are transferred via the dinuclear copper A center (CU(A)) of subunit 2 and heme A of subunit 1 to the active site in subunit 1, a binuclear center (BNC) formed by heme A3 and copper B (CU(B)). The BNC reduces molecular oxygen to 2 water molecules using 4 electrons from cytochrome c in the IMS and 4 protons from the mitochondrial matrix.</text>
</comment>
<evidence type="ECO:0000256" key="4">
    <source>
        <dbReference type="ARBA" id="ARBA00021968"/>
    </source>
</evidence>
<keyword evidence="8 13" id="KW-0809">Transit peptide</keyword>
<name>A0A9Q0S302_9DIPT</name>
<dbReference type="GO" id="GO:0046872">
    <property type="term" value="F:metal ion binding"/>
    <property type="evidence" value="ECO:0007669"/>
    <property type="project" value="UniProtKB-UniRule"/>
</dbReference>
<accession>A0A9Q0S302</accession>
<comment type="pathway">
    <text evidence="2 13">Energy metabolism; oxidative phosphorylation.</text>
</comment>
<dbReference type="Pfam" id="PF02284">
    <property type="entry name" value="COX5A"/>
    <property type="match status" value="1"/>
</dbReference>
<comment type="similarity">
    <text evidence="3 13">Belongs to the cytochrome c oxidase subunit 5A family.</text>
</comment>
<gene>
    <name evidence="14" type="primary">COX5A_1</name>
    <name evidence="14" type="ORF">Bhyg_08444</name>
</gene>
<comment type="subcellular location">
    <subcellularLocation>
        <location evidence="1 13">Mitochondrion inner membrane</location>
        <topology evidence="1 13">Peripheral membrane protein</topology>
        <orientation evidence="1 13">Matrix side</orientation>
    </subcellularLocation>
</comment>
<keyword evidence="10 13" id="KW-0496">Mitochondrion</keyword>